<dbReference type="Proteomes" id="UP001180845">
    <property type="component" value="Unassembled WGS sequence"/>
</dbReference>
<feature type="region of interest" description="Disordered" evidence="1">
    <location>
        <begin position="1"/>
        <end position="49"/>
    </location>
</feature>
<reference evidence="2" key="1">
    <citation type="submission" date="2023-07" db="EMBL/GenBank/DDBJ databases">
        <title>Sequencing the genomes of 1000 actinobacteria strains.</title>
        <authorList>
            <person name="Klenk H.-P."/>
        </authorList>
    </citation>
    <scope>NUCLEOTIDE SEQUENCE</scope>
    <source>
        <strain evidence="2">DSM 45977</strain>
    </source>
</reference>
<evidence type="ECO:0000256" key="1">
    <source>
        <dbReference type="SAM" id="MobiDB-lite"/>
    </source>
</evidence>
<dbReference type="EMBL" id="JAVDXW010000001">
    <property type="protein sequence ID" value="MDR7303732.1"/>
    <property type="molecule type" value="Genomic_DNA"/>
</dbReference>
<protein>
    <submittedName>
        <fullName evidence="2">Uncharacterized protein</fullName>
    </submittedName>
</protein>
<comment type="caution">
    <text evidence="2">The sequence shown here is derived from an EMBL/GenBank/DDBJ whole genome shotgun (WGS) entry which is preliminary data.</text>
</comment>
<dbReference type="AlphaFoldDB" id="A0AAE4CQ38"/>
<evidence type="ECO:0000313" key="2">
    <source>
        <dbReference type="EMBL" id="MDR7303732.1"/>
    </source>
</evidence>
<sequence>MWHAPPPGNQGHTKASDKAGTPRVGHFPERWSSHTAYDRNTHRTERTVL</sequence>
<accession>A0AAE4CQ38</accession>
<gene>
    <name evidence="2" type="ORF">JOF55_003913</name>
</gene>
<name>A0AAE4CQ38_9ACTN</name>
<keyword evidence="3" id="KW-1185">Reference proteome</keyword>
<organism evidence="2 3">
    <name type="scientific">Haloactinomyces albus</name>
    <dbReference type="NCBI Taxonomy" id="1352928"/>
    <lineage>
        <taxon>Bacteria</taxon>
        <taxon>Bacillati</taxon>
        <taxon>Actinomycetota</taxon>
        <taxon>Actinomycetes</taxon>
        <taxon>Actinopolysporales</taxon>
        <taxon>Actinopolysporaceae</taxon>
        <taxon>Haloactinomyces</taxon>
    </lineage>
</organism>
<feature type="compositionally biased region" description="Basic and acidic residues" evidence="1">
    <location>
        <begin position="26"/>
        <end position="49"/>
    </location>
</feature>
<evidence type="ECO:0000313" key="3">
    <source>
        <dbReference type="Proteomes" id="UP001180845"/>
    </source>
</evidence>
<proteinExistence type="predicted"/>